<dbReference type="SMART" id="SM00345">
    <property type="entry name" value="HTH_GNTR"/>
    <property type="match status" value="1"/>
</dbReference>
<evidence type="ECO:0000313" key="6">
    <source>
        <dbReference type="Proteomes" id="UP000319769"/>
    </source>
</evidence>
<dbReference type="GO" id="GO:0003700">
    <property type="term" value="F:DNA-binding transcription factor activity"/>
    <property type="evidence" value="ECO:0007669"/>
    <property type="project" value="InterPro"/>
</dbReference>
<reference evidence="5" key="1">
    <citation type="submission" date="2019-09" db="EMBL/GenBank/DDBJ databases">
        <authorList>
            <person name="Teo W.F.A."/>
            <person name="Duangmal K."/>
        </authorList>
    </citation>
    <scope>NUCLEOTIDE SEQUENCE [LARGE SCALE GENOMIC DNA]</scope>
    <source>
        <strain evidence="5">K81G1</strain>
    </source>
</reference>
<dbReference type="Pfam" id="PF07729">
    <property type="entry name" value="FCD"/>
    <property type="match status" value="1"/>
</dbReference>
<evidence type="ECO:0000256" key="2">
    <source>
        <dbReference type="ARBA" id="ARBA00023125"/>
    </source>
</evidence>
<dbReference type="PANTHER" id="PTHR43537">
    <property type="entry name" value="TRANSCRIPTIONAL REGULATOR, GNTR FAMILY"/>
    <property type="match status" value="1"/>
</dbReference>
<dbReference type="OrthoDB" id="3864082at2"/>
<dbReference type="SUPFAM" id="SSF48008">
    <property type="entry name" value="GntR ligand-binding domain-like"/>
    <property type="match status" value="1"/>
</dbReference>
<dbReference type="GO" id="GO:0003677">
    <property type="term" value="F:DNA binding"/>
    <property type="evidence" value="ECO:0007669"/>
    <property type="project" value="UniProtKB-KW"/>
</dbReference>
<dbReference type="RefSeq" id="WP_144759604.1">
    <property type="nucleotide sequence ID" value="NZ_VMNW02000148.1"/>
</dbReference>
<dbReference type="CDD" id="cd07377">
    <property type="entry name" value="WHTH_GntR"/>
    <property type="match status" value="1"/>
</dbReference>
<dbReference type="InterPro" id="IPR036388">
    <property type="entry name" value="WH-like_DNA-bd_sf"/>
</dbReference>
<accession>A0A5N0UNS2</accession>
<dbReference type="SUPFAM" id="SSF46785">
    <property type="entry name" value="Winged helix' DNA-binding domain"/>
    <property type="match status" value="1"/>
</dbReference>
<dbReference type="Gene3D" id="1.20.120.530">
    <property type="entry name" value="GntR ligand-binding domain-like"/>
    <property type="match status" value="1"/>
</dbReference>
<dbReference type="Gene3D" id="1.10.10.10">
    <property type="entry name" value="Winged helix-like DNA-binding domain superfamily/Winged helix DNA-binding domain"/>
    <property type="match status" value="1"/>
</dbReference>
<comment type="caution">
    <text evidence="5">The sequence shown here is derived from an EMBL/GenBank/DDBJ whole genome shotgun (WGS) entry which is preliminary data.</text>
</comment>
<sequence>MPRSAGLPRRPQLADEVAAHLRNLIMSGEARPGEYLRLDQVAAELGVSVTPVREALAALRGEDMVELEPHRGFVVAPLSEVDVADMFELQAGLATTLLGRAAANLSAGDLDELERLNDELADAANVPDPAELERLEYDFHRAINRAAHSRKLSWFLRNATVYLPRPFYSSDPEWRELTVASHRKILRALRKGDVATGGVEMHRHVTESGARLIAHLEKTGLWREE</sequence>
<evidence type="ECO:0000313" key="5">
    <source>
        <dbReference type="EMBL" id="KAA9149216.1"/>
    </source>
</evidence>
<feature type="domain" description="HTH gntR-type" evidence="4">
    <location>
        <begin position="11"/>
        <end position="78"/>
    </location>
</feature>
<dbReference type="InterPro" id="IPR036390">
    <property type="entry name" value="WH_DNA-bd_sf"/>
</dbReference>
<protein>
    <submittedName>
        <fullName evidence="5">GntR family transcriptional regulator</fullName>
    </submittedName>
</protein>
<dbReference type="Proteomes" id="UP000319769">
    <property type="component" value="Unassembled WGS sequence"/>
</dbReference>
<dbReference type="PROSITE" id="PS50949">
    <property type="entry name" value="HTH_GNTR"/>
    <property type="match status" value="1"/>
</dbReference>
<dbReference type="InterPro" id="IPR000524">
    <property type="entry name" value="Tscrpt_reg_HTH_GntR"/>
</dbReference>
<dbReference type="PANTHER" id="PTHR43537:SF24">
    <property type="entry name" value="GLUCONATE OPERON TRANSCRIPTIONAL REPRESSOR"/>
    <property type="match status" value="1"/>
</dbReference>
<evidence type="ECO:0000256" key="3">
    <source>
        <dbReference type="ARBA" id="ARBA00023163"/>
    </source>
</evidence>
<dbReference type="InterPro" id="IPR011711">
    <property type="entry name" value="GntR_C"/>
</dbReference>
<name>A0A5N0UNS2_9PSEU</name>
<keyword evidence="6" id="KW-1185">Reference proteome</keyword>
<proteinExistence type="predicted"/>
<evidence type="ECO:0000259" key="4">
    <source>
        <dbReference type="PROSITE" id="PS50949"/>
    </source>
</evidence>
<evidence type="ECO:0000256" key="1">
    <source>
        <dbReference type="ARBA" id="ARBA00023015"/>
    </source>
</evidence>
<organism evidence="5 6">
    <name type="scientific">Amycolatopsis acidicola</name>
    <dbReference type="NCBI Taxonomy" id="2596893"/>
    <lineage>
        <taxon>Bacteria</taxon>
        <taxon>Bacillati</taxon>
        <taxon>Actinomycetota</taxon>
        <taxon>Actinomycetes</taxon>
        <taxon>Pseudonocardiales</taxon>
        <taxon>Pseudonocardiaceae</taxon>
        <taxon>Amycolatopsis</taxon>
    </lineage>
</organism>
<keyword evidence="3" id="KW-0804">Transcription</keyword>
<keyword evidence="1" id="KW-0805">Transcription regulation</keyword>
<dbReference type="SMART" id="SM00895">
    <property type="entry name" value="FCD"/>
    <property type="match status" value="1"/>
</dbReference>
<dbReference type="Pfam" id="PF00392">
    <property type="entry name" value="GntR"/>
    <property type="match status" value="1"/>
</dbReference>
<keyword evidence="2" id="KW-0238">DNA-binding</keyword>
<dbReference type="EMBL" id="VMNW02000148">
    <property type="protein sequence ID" value="KAA9149216.1"/>
    <property type="molecule type" value="Genomic_DNA"/>
</dbReference>
<dbReference type="AlphaFoldDB" id="A0A5N0UNS2"/>
<gene>
    <name evidence="5" type="ORF">FPZ12_043685</name>
</gene>
<dbReference type="InterPro" id="IPR008920">
    <property type="entry name" value="TF_FadR/GntR_C"/>
</dbReference>